<dbReference type="AlphaFoldDB" id="Q6ZNZ1"/>
<sequence length="139" mass="15389">MKPLLKADIQACDRIIEFHLPSSHQAWGNGDKLQSLHGLTEAEASCREISRTFKSSIPWIWGTTPAQIPPCFMQIFIADGPTSRTRNSNIPMAVLLSVAPGSRNGDKTARLTMRPWPGLRGSATFLSTFRPEITAVWNI</sequence>
<reference evidence="1" key="1">
    <citation type="submission" date="2003-07" db="EMBL/GenBank/DDBJ databases">
        <title>NEDO human cDNA sequencing project.</title>
        <authorList>
            <person name="Ninomiya K."/>
            <person name="Wagatsuma M."/>
            <person name="Kanda K."/>
            <person name="Kondo H."/>
            <person name="Yokoi T."/>
            <person name="Kodaira H."/>
            <person name="Furuya T."/>
            <person name="Takahashi M."/>
            <person name="Kikkawa E."/>
            <person name="Omura Y."/>
            <person name="Abe K."/>
            <person name="Kamihara K."/>
            <person name="Katsuta N."/>
            <person name="Sato K."/>
            <person name="Tanikawa M."/>
            <person name="Yamazaki M."/>
            <person name="Suzuki Y."/>
            <person name="Hata H."/>
            <person name="Nakagawa K."/>
            <person name="Mizuno S."/>
            <person name="Morinaga M."/>
            <person name="Kawamura M."/>
            <person name="Sugiyama T."/>
            <person name="Irie R."/>
            <person name="Otsuki T."/>
            <person name="Sato H."/>
            <person name="Nishikawa T."/>
            <person name="Sugiyama A."/>
            <person name="Kawakami B."/>
            <person name="Nagai K."/>
            <person name="Isogai T."/>
            <person name="Sugano S."/>
        </authorList>
    </citation>
    <scope>NUCLEOTIDE SEQUENCE</scope>
    <source>
        <tissue evidence="1">Prostate</tissue>
    </source>
</reference>
<organism evidence="1">
    <name type="scientific">Homo sapiens</name>
    <name type="common">Human</name>
    <dbReference type="NCBI Taxonomy" id="9606"/>
    <lineage>
        <taxon>Eukaryota</taxon>
        <taxon>Metazoa</taxon>
        <taxon>Chordata</taxon>
        <taxon>Craniata</taxon>
        <taxon>Vertebrata</taxon>
        <taxon>Euteleostomi</taxon>
        <taxon>Mammalia</taxon>
        <taxon>Eutheria</taxon>
        <taxon>Euarchontoglires</taxon>
        <taxon>Primates</taxon>
        <taxon>Haplorrhini</taxon>
        <taxon>Catarrhini</taxon>
        <taxon>Hominidae</taxon>
        <taxon>Homo</taxon>
    </lineage>
</organism>
<name>Q6ZNZ1_HUMAN</name>
<evidence type="ECO:0000313" key="1">
    <source>
        <dbReference type="EMBL" id="BAC85334.1"/>
    </source>
</evidence>
<dbReference type="EMBL" id="AK130368">
    <property type="protein sequence ID" value="BAC85334.1"/>
    <property type="molecule type" value="mRNA"/>
</dbReference>
<proteinExistence type="evidence at transcript level"/>
<protein>
    <submittedName>
        <fullName evidence="1">cDNA FLJ26858 fis, clone PRS08274</fullName>
    </submittedName>
</protein>
<accession>Q6ZNZ1</accession>